<dbReference type="GO" id="GO:0031071">
    <property type="term" value="F:cysteine desulfurase activity"/>
    <property type="evidence" value="ECO:0007669"/>
    <property type="project" value="UniProtKB-EC"/>
</dbReference>
<dbReference type="AlphaFoldDB" id="A0A1G7IQD7"/>
<dbReference type="InterPro" id="IPR000192">
    <property type="entry name" value="Aminotrans_V_dom"/>
</dbReference>
<keyword evidence="7" id="KW-0456">Lyase</keyword>
<evidence type="ECO:0000256" key="5">
    <source>
        <dbReference type="RuleBase" id="RU004504"/>
    </source>
</evidence>
<dbReference type="PROSITE" id="PS00595">
    <property type="entry name" value="AA_TRANSFER_CLASS_5"/>
    <property type="match status" value="1"/>
</dbReference>
<dbReference type="STRING" id="1123285.SAMN05660235_00585"/>
<gene>
    <name evidence="7" type="ORF">SAMN05660235_00585</name>
</gene>
<dbReference type="SUPFAM" id="SSF53383">
    <property type="entry name" value="PLP-dependent transferases"/>
    <property type="match status" value="1"/>
</dbReference>
<dbReference type="GO" id="GO:0016829">
    <property type="term" value="F:lyase activity"/>
    <property type="evidence" value="ECO:0007669"/>
    <property type="project" value="UniProtKB-KW"/>
</dbReference>
<evidence type="ECO:0000256" key="4">
    <source>
        <dbReference type="ARBA" id="ARBA00050776"/>
    </source>
</evidence>
<dbReference type="EMBL" id="FNBU01000003">
    <property type="protein sequence ID" value="SDF14833.1"/>
    <property type="molecule type" value="Genomic_DNA"/>
</dbReference>
<reference evidence="8" key="1">
    <citation type="submission" date="2016-10" db="EMBL/GenBank/DDBJ databases">
        <authorList>
            <person name="Varghese N."/>
            <person name="Submissions S."/>
        </authorList>
    </citation>
    <scope>NUCLEOTIDE SEQUENCE [LARGE SCALE GENOMIC DNA]</scope>
    <source>
        <strain evidence="8">DSM 23256</strain>
    </source>
</reference>
<evidence type="ECO:0000259" key="6">
    <source>
        <dbReference type="Pfam" id="PF00266"/>
    </source>
</evidence>
<keyword evidence="8" id="KW-1185">Reference proteome</keyword>
<dbReference type="PANTHER" id="PTHR43586:SF8">
    <property type="entry name" value="CYSTEINE DESULFURASE 1, CHLOROPLASTIC"/>
    <property type="match status" value="1"/>
</dbReference>
<dbReference type="InterPro" id="IPR015422">
    <property type="entry name" value="PyrdxlP-dep_Trfase_small"/>
</dbReference>
<sequence length="459" mass="50603">MRCPNIGPYLRSMVVGVDAKVPLADGQYVTAINFDNAATTPPFRSVMKEIMSYAPWYGSVHRGKGYKSVLASKLYEAARDVVRRFVNASSHDVVIFTKNTTEAINILAHVLAAAGRNQVVLSTQMEHLANDLPWRERFTTDYVAIDEAGRLSLPDLEAKLLKYQGRVKLVAVTGASNVTGYVNPIYEIARLAHKYDAKIFVDGAQLVPHVPVDMKPANSLEHIDYLAFSAHKMYAPFGAGVLIGPRDTFADAEPVYKGGGAVGLVSAQSVQWDEPPARFEAGTPNMMGVLALATAIQTLQSLDMKAIAGYERNLIEYAIDGLATVPGLTLYRHRDKSEDRVSLISFTLEGLHHSLVADILAQEAGIASRSGLFCAHLYVEKLLNLSDEAVAYYQTHDDILVPGLVRVSFGLYNDCREVDVLIDCLQRIAKKRDYYKTKYQQDGRGKRCAAASLNRHLYC</sequence>
<evidence type="ECO:0000256" key="1">
    <source>
        <dbReference type="ARBA" id="ARBA00001933"/>
    </source>
</evidence>
<comment type="similarity">
    <text evidence="2">Belongs to the class-V pyridoxal-phosphate-dependent aminotransferase family. Csd subfamily.</text>
</comment>
<dbReference type="Gene3D" id="3.40.640.10">
    <property type="entry name" value="Type I PLP-dependent aspartate aminotransferase-like (Major domain)"/>
    <property type="match status" value="1"/>
</dbReference>
<comment type="cofactor">
    <cofactor evidence="1 5">
        <name>pyridoxal 5'-phosphate</name>
        <dbReference type="ChEBI" id="CHEBI:597326"/>
    </cofactor>
</comment>
<evidence type="ECO:0000313" key="8">
    <source>
        <dbReference type="Proteomes" id="UP000243333"/>
    </source>
</evidence>
<comment type="catalytic activity">
    <reaction evidence="4">
        <text>(sulfur carrier)-H + L-cysteine = (sulfur carrier)-SH + L-alanine</text>
        <dbReference type="Rhea" id="RHEA:43892"/>
        <dbReference type="Rhea" id="RHEA-COMP:14737"/>
        <dbReference type="Rhea" id="RHEA-COMP:14739"/>
        <dbReference type="ChEBI" id="CHEBI:29917"/>
        <dbReference type="ChEBI" id="CHEBI:35235"/>
        <dbReference type="ChEBI" id="CHEBI:57972"/>
        <dbReference type="ChEBI" id="CHEBI:64428"/>
        <dbReference type="EC" id="2.8.1.7"/>
    </reaction>
</comment>
<dbReference type="Gene3D" id="3.90.1150.10">
    <property type="entry name" value="Aspartate Aminotransferase, domain 1"/>
    <property type="match status" value="1"/>
</dbReference>
<dbReference type="InterPro" id="IPR015421">
    <property type="entry name" value="PyrdxlP-dep_Trfase_major"/>
</dbReference>
<dbReference type="PANTHER" id="PTHR43586">
    <property type="entry name" value="CYSTEINE DESULFURASE"/>
    <property type="match status" value="1"/>
</dbReference>
<dbReference type="InterPro" id="IPR020578">
    <property type="entry name" value="Aminotrans_V_PyrdxlP_BS"/>
</dbReference>
<protein>
    <submittedName>
        <fullName evidence="7">Selenocysteine lyase/Cysteine desulfurase</fullName>
    </submittedName>
</protein>
<evidence type="ECO:0000256" key="3">
    <source>
        <dbReference type="ARBA" id="ARBA00022898"/>
    </source>
</evidence>
<dbReference type="Pfam" id="PF00266">
    <property type="entry name" value="Aminotran_5"/>
    <property type="match status" value="1"/>
</dbReference>
<proteinExistence type="inferred from homology"/>
<accession>A0A1G7IQD7</accession>
<dbReference type="RefSeq" id="WP_093687954.1">
    <property type="nucleotide sequence ID" value="NZ_FNBU01000003.1"/>
</dbReference>
<keyword evidence="3" id="KW-0663">Pyridoxal phosphate</keyword>
<name>A0A1G7IQD7_9FIRM</name>
<evidence type="ECO:0000256" key="2">
    <source>
        <dbReference type="ARBA" id="ARBA00010447"/>
    </source>
</evidence>
<evidence type="ECO:0000313" key="7">
    <source>
        <dbReference type="EMBL" id="SDF14833.1"/>
    </source>
</evidence>
<organism evidence="7 8">
    <name type="scientific">Sporolituus thermophilus DSM 23256</name>
    <dbReference type="NCBI Taxonomy" id="1123285"/>
    <lineage>
        <taxon>Bacteria</taxon>
        <taxon>Bacillati</taxon>
        <taxon>Bacillota</taxon>
        <taxon>Negativicutes</taxon>
        <taxon>Selenomonadales</taxon>
        <taxon>Sporomusaceae</taxon>
        <taxon>Sporolituus</taxon>
    </lineage>
</organism>
<dbReference type="InterPro" id="IPR015424">
    <property type="entry name" value="PyrdxlP-dep_Trfase"/>
</dbReference>
<feature type="domain" description="Aminotransferase class V" evidence="6">
    <location>
        <begin position="32"/>
        <end position="421"/>
    </location>
</feature>
<dbReference type="Proteomes" id="UP000243333">
    <property type="component" value="Unassembled WGS sequence"/>
</dbReference>
<dbReference type="OrthoDB" id="9804366at2"/>